<dbReference type="RefSeq" id="WP_074710697.1">
    <property type="nucleotide sequence ID" value="NZ_FNTV01000001.1"/>
</dbReference>
<feature type="transmembrane region" description="Helical" evidence="1">
    <location>
        <begin position="23"/>
        <end position="42"/>
    </location>
</feature>
<sequence>MTGRRVAVSTQERYPWKAVARTVLQLVIGLAVAAPLVVAAITGDSAEAAGGALAVFLGVSAAITRLMAVPYVNELLQRVRLGAEPKPKVDVADPNLTDAYHLATRDDA</sequence>
<evidence type="ECO:0000256" key="1">
    <source>
        <dbReference type="SAM" id="Phobius"/>
    </source>
</evidence>
<accession>A0A1H5GU01</accession>
<dbReference type="EMBL" id="FNTV01000001">
    <property type="protein sequence ID" value="SEE18994.1"/>
    <property type="molecule type" value="Genomic_DNA"/>
</dbReference>
<evidence type="ECO:0008006" key="4">
    <source>
        <dbReference type="Google" id="ProtNLM"/>
    </source>
</evidence>
<dbReference type="AlphaFoldDB" id="A0A1H5GU01"/>
<organism evidence="2 3">
    <name type="scientific">Arthrobacter alpinus</name>
    <dbReference type="NCBI Taxonomy" id="656366"/>
    <lineage>
        <taxon>Bacteria</taxon>
        <taxon>Bacillati</taxon>
        <taxon>Actinomycetota</taxon>
        <taxon>Actinomycetes</taxon>
        <taxon>Micrococcales</taxon>
        <taxon>Micrococcaceae</taxon>
        <taxon>Arthrobacter</taxon>
    </lineage>
</organism>
<proteinExistence type="predicted"/>
<evidence type="ECO:0000313" key="3">
    <source>
        <dbReference type="Proteomes" id="UP000182725"/>
    </source>
</evidence>
<gene>
    <name evidence="2" type="ORF">SAMN04489740_0846</name>
</gene>
<protein>
    <recommendedName>
        <fullName evidence="4">Holin</fullName>
    </recommendedName>
</protein>
<dbReference type="Proteomes" id="UP000182725">
    <property type="component" value="Unassembled WGS sequence"/>
</dbReference>
<evidence type="ECO:0000313" key="2">
    <source>
        <dbReference type="EMBL" id="SEE18994.1"/>
    </source>
</evidence>
<keyword evidence="1" id="KW-0472">Membrane</keyword>
<keyword evidence="1" id="KW-1133">Transmembrane helix</keyword>
<feature type="transmembrane region" description="Helical" evidence="1">
    <location>
        <begin position="48"/>
        <end position="68"/>
    </location>
</feature>
<name>A0A1H5GU01_9MICC</name>
<reference evidence="2 3" key="1">
    <citation type="submission" date="2016-10" db="EMBL/GenBank/DDBJ databases">
        <authorList>
            <person name="de Groot N.N."/>
        </authorList>
    </citation>
    <scope>NUCLEOTIDE SEQUENCE [LARGE SCALE GENOMIC DNA]</scope>
    <source>
        <strain evidence="2 3">DSM 22274</strain>
    </source>
</reference>
<keyword evidence="1" id="KW-0812">Transmembrane</keyword>